<keyword evidence="1 13" id="KW-0812">Transmembrane</keyword>
<dbReference type="GO" id="GO:0005230">
    <property type="term" value="F:extracellular ligand-gated monoatomic ion channel activity"/>
    <property type="evidence" value="ECO:0007669"/>
    <property type="project" value="InterPro"/>
</dbReference>
<dbReference type="FunFam" id="2.70.170.10:FF:000025">
    <property type="entry name" value="Gamma-aminobutyric acid type A receptor beta3 subunit"/>
    <property type="match status" value="1"/>
</dbReference>
<dbReference type="Pfam" id="PF02932">
    <property type="entry name" value="Neur_chan_memb"/>
    <property type="match status" value="1"/>
</dbReference>
<name>A0A8C9FBJ4_PAVCR</name>
<evidence type="ECO:0000256" key="9">
    <source>
        <dbReference type="ARBA" id="ARBA00023214"/>
    </source>
</evidence>
<evidence type="ECO:0000259" key="14">
    <source>
        <dbReference type="Pfam" id="PF02931"/>
    </source>
</evidence>
<dbReference type="InterPro" id="IPR006201">
    <property type="entry name" value="Neur_channel"/>
</dbReference>
<evidence type="ECO:0008006" key="18">
    <source>
        <dbReference type="Google" id="ProtNLM"/>
    </source>
</evidence>
<dbReference type="InterPro" id="IPR036734">
    <property type="entry name" value="Neur_chan_lig-bd_sf"/>
</dbReference>
<evidence type="ECO:0000256" key="10">
    <source>
        <dbReference type="ARBA" id="ARBA00023257"/>
    </source>
</evidence>
<feature type="domain" description="Neurotransmitter-gated ion-channel ligand-binding" evidence="14">
    <location>
        <begin position="3"/>
        <end position="164"/>
    </location>
</feature>
<dbReference type="InterPro" id="IPR006202">
    <property type="entry name" value="Neur_chan_lig-bd"/>
</dbReference>
<dbReference type="GO" id="GO:0004890">
    <property type="term" value="F:GABA-A receptor activity"/>
    <property type="evidence" value="ECO:0007669"/>
    <property type="project" value="InterPro"/>
</dbReference>
<comment type="subcellular location">
    <subcellularLocation>
        <location evidence="12">Postsynaptic cell membrane</location>
        <topology evidence="12">Multi-pass membrane protein</topology>
    </subcellularLocation>
</comment>
<evidence type="ECO:0000256" key="4">
    <source>
        <dbReference type="ARBA" id="ARBA00023136"/>
    </source>
</evidence>
<dbReference type="AlphaFoldDB" id="A0A8C9FBJ4"/>
<dbReference type="InterPro" id="IPR018000">
    <property type="entry name" value="Neurotransmitter_ion_chnl_CS"/>
</dbReference>
<keyword evidence="13" id="KW-0406">Ion transport</keyword>
<keyword evidence="7" id="KW-0869">Chloride channel</keyword>
<proteinExistence type="inferred from homology"/>
<keyword evidence="11" id="KW-1071">Ligand-gated ion channel</keyword>
<dbReference type="GO" id="GO:0005254">
    <property type="term" value="F:chloride channel activity"/>
    <property type="evidence" value="ECO:0007669"/>
    <property type="project" value="UniProtKB-KW"/>
</dbReference>
<dbReference type="Gene3D" id="2.70.170.10">
    <property type="entry name" value="Neurotransmitter-gated ion-channel ligand-binding domain"/>
    <property type="match status" value="1"/>
</dbReference>
<keyword evidence="8" id="KW-0325">Glycoprotein</keyword>
<accession>A0A8C9FBJ4</accession>
<feature type="transmembrane region" description="Helical" evidence="13">
    <location>
        <begin position="165"/>
        <end position="189"/>
    </location>
</feature>
<dbReference type="SUPFAM" id="SSF90112">
    <property type="entry name" value="Neurotransmitter-gated ion-channel transmembrane pore"/>
    <property type="match status" value="1"/>
</dbReference>
<dbReference type="InterPro" id="IPR006029">
    <property type="entry name" value="Neurotrans-gated_channel_TM"/>
</dbReference>
<keyword evidence="6" id="KW-0675">Receptor</keyword>
<keyword evidence="13" id="KW-0813">Transport</keyword>
<keyword evidence="9" id="KW-0868">Chloride</keyword>
<dbReference type="GO" id="GO:0045211">
    <property type="term" value="C:postsynaptic membrane"/>
    <property type="evidence" value="ECO:0007669"/>
    <property type="project" value="UniProtKB-SubCell"/>
</dbReference>
<dbReference type="PANTHER" id="PTHR18945">
    <property type="entry name" value="NEUROTRANSMITTER GATED ION CHANNEL"/>
    <property type="match status" value="1"/>
</dbReference>
<evidence type="ECO:0000256" key="11">
    <source>
        <dbReference type="ARBA" id="ARBA00023286"/>
    </source>
</evidence>
<keyword evidence="4 13" id="KW-0472">Membrane</keyword>
<evidence type="ECO:0000313" key="16">
    <source>
        <dbReference type="Ensembl" id="ENSPSTP00000011939.1"/>
    </source>
</evidence>
<dbReference type="InterPro" id="IPR002289">
    <property type="entry name" value="GABAAb_rcpt"/>
</dbReference>
<dbReference type="Gene3D" id="1.20.58.390">
    <property type="entry name" value="Neurotransmitter-gated ion-channel transmembrane domain"/>
    <property type="match status" value="1"/>
</dbReference>
<sequence length="278" mass="31689">AIDYTLTMYFQQYWRDKRLAYAGIPLNLTLDNRVADQLWVPDTYFLNDKKSFVHGVTVKNRMIRLHPDGTVLYGLRITTTAACMMDLRRYPLDEQNCTLEIESYGYTTDDIEFYWRGGDNAVTGVERIELPQFSIVEYRLVSKNVVFATGAYPRLSLSFRLKRNIGYFILQTYMPSILITILSWVSFWINYDASAARVALGMYKCGSKPPPEVLTALTGSGRKGPQEPCASSQHRDTSAMDHDVLSHPQNAQCTECIFMTAYSAIYLTAEKHGFSTGW</sequence>
<organism evidence="16 17">
    <name type="scientific">Pavo cristatus</name>
    <name type="common">Indian peafowl</name>
    <name type="synonym">Blue peafowl</name>
    <dbReference type="NCBI Taxonomy" id="9049"/>
    <lineage>
        <taxon>Eukaryota</taxon>
        <taxon>Metazoa</taxon>
        <taxon>Chordata</taxon>
        <taxon>Craniata</taxon>
        <taxon>Vertebrata</taxon>
        <taxon>Euteleostomi</taxon>
        <taxon>Archelosauria</taxon>
        <taxon>Archosauria</taxon>
        <taxon>Dinosauria</taxon>
        <taxon>Saurischia</taxon>
        <taxon>Theropoda</taxon>
        <taxon>Coelurosauria</taxon>
        <taxon>Aves</taxon>
        <taxon>Neognathae</taxon>
        <taxon>Galloanserae</taxon>
        <taxon>Galliformes</taxon>
        <taxon>Phasianidae</taxon>
        <taxon>Phasianinae</taxon>
        <taxon>Pavo</taxon>
    </lineage>
</organism>
<dbReference type="GO" id="GO:0034707">
    <property type="term" value="C:chloride channel complex"/>
    <property type="evidence" value="ECO:0007669"/>
    <property type="project" value="UniProtKB-KW"/>
</dbReference>
<protein>
    <recommendedName>
        <fullName evidence="18">Gamma-aminobutyric acid type A receptor beta3 subunit</fullName>
    </recommendedName>
</protein>
<dbReference type="Pfam" id="PF02931">
    <property type="entry name" value="Neur_chan_LBD"/>
    <property type="match status" value="1"/>
</dbReference>
<dbReference type="PROSITE" id="PS00236">
    <property type="entry name" value="NEUROTR_ION_CHANNEL"/>
    <property type="match status" value="1"/>
</dbReference>
<keyword evidence="17" id="KW-1185">Reference proteome</keyword>
<evidence type="ECO:0000256" key="5">
    <source>
        <dbReference type="ARBA" id="ARBA00023157"/>
    </source>
</evidence>
<keyword evidence="5" id="KW-1015">Disulfide bond</keyword>
<keyword evidence="2 13" id="KW-1133">Transmembrane helix</keyword>
<dbReference type="SUPFAM" id="SSF63712">
    <property type="entry name" value="Nicotinic receptor ligand binding domain-like"/>
    <property type="match status" value="1"/>
</dbReference>
<dbReference type="PRINTS" id="PR00252">
    <property type="entry name" value="NRIONCHANNEL"/>
</dbReference>
<dbReference type="Proteomes" id="UP000694428">
    <property type="component" value="Unplaced"/>
</dbReference>
<reference evidence="16" key="2">
    <citation type="submission" date="2025-09" db="UniProtKB">
        <authorList>
            <consortium name="Ensembl"/>
        </authorList>
    </citation>
    <scope>IDENTIFICATION</scope>
</reference>
<keyword evidence="3" id="KW-0770">Synapse</keyword>
<evidence type="ECO:0000256" key="6">
    <source>
        <dbReference type="ARBA" id="ARBA00023170"/>
    </source>
</evidence>
<evidence type="ECO:0000256" key="7">
    <source>
        <dbReference type="ARBA" id="ARBA00023173"/>
    </source>
</evidence>
<dbReference type="InterPro" id="IPR036719">
    <property type="entry name" value="Neuro-gated_channel_TM_sf"/>
</dbReference>
<evidence type="ECO:0000313" key="17">
    <source>
        <dbReference type="Proteomes" id="UP000694428"/>
    </source>
</evidence>
<keyword evidence="10" id="KW-0628">Postsynaptic cell membrane</keyword>
<evidence type="ECO:0000256" key="8">
    <source>
        <dbReference type="ARBA" id="ARBA00023180"/>
    </source>
</evidence>
<feature type="domain" description="Neurotransmitter-gated ion-channel transmembrane" evidence="15">
    <location>
        <begin position="172"/>
        <end position="202"/>
    </location>
</feature>
<evidence type="ECO:0000259" key="15">
    <source>
        <dbReference type="Pfam" id="PF02932"/>
    </source>
</evidence>
<evidence type="ECO:0000256" key="13">
    <source>
        <dbReference type="RuleBase" id="RU000687"/>
    </source>
</evidence>
<keyword evidence="13" id="KW-0407">Ion channel</keyword>
<evidence type="ECO:0000256" key="2">
    <source>
        <dbReference type="ARBA" id="ARBA00022989"/>
    </source>
</evidence>
<comment type="caution">
    <text evidence="13">Lacks conserved residue(s) required for the propagation of feature annotation.</text>
</comment>
<evidence type="ECO:0000256" key="3">
    <source>
        <dbReference type="ARBA" id="ARBA00023018"/>
    </source>
</evidence>
<dbReference type="PRINTS" id="PR01160">
    <property type="entry name" value="GABAARBETA"/>
</dbReference>
<evidence type="ECO:0000256" key="12">
    <source>
        <dbReference type="ARBA" id="ARBA00034104"/>
    </source>
</evidence>
<dbReference type="Ensembl" id="ENSPSTT00000012522.1">
    <property type="protein sequence ID" value="ENSPSTP00000011939.1"/>
    <property type="gene ID" value="ENSPSTG00000008411.1"/>
</dbReference>
<comment type="similarity">
    <text evidence="13">Belongs to the ligand-gated ion channel (TC 1.A.9) family.</text>
</comment>
<reference evidence="16" key="1">
    <citation type="submission" date="2025-08" db="UniProtKB">
        <authorList>
            <consortium name="Ensembl"/>
        </authorList>
    </citation>
    <scope>IDENTIFICATION</scope>
</reference>
<dbReference type="InterPro" id="IPR038050">
    <property type="entry name" value="Neuro_actylchol_rec"/>
</dbReference>
<evidence type="ECO:0000256" key="1">
    <source>
        <dbReference type="ARBA" id="ARBA00022692"/>
    </source>
</evidence>
<dbReference type="NCBIfam" id="TIGR00860">
    <property type="entry name" value="LIC"/>
    <property type="match status" value="1"/>
</dbReference>